<keyword evidence="1" id="KW-0378">Hydrolase</keyword>
<dbReference type="PANTHER" id="PTHR43156:SF2">
    <property type="entry name" value="STAGE II SPORULATION PROTEIN E"/>
    <property type="match status" value="1"/>
</dbReference>
<keyword evidence="3" id="KW-1133">Transmembrane helix</keyword>
<evidence type="ECO:0000313" key="6">
    <source>
        <dbReference type="Proteomes" id="UP000327143"/>
    </source>
</evidence>
<dbReference type="InterPro" id="IPR001932">
    <property type="entry name" value="PPM-type_phosphatase-like_dom"/>
</dbReference>
<evidence type="ECO:0000256" key="2">
    <source>
        <dbReference type="SAM" id="MobiDB-lite"/>
    </source>
</evidence>
<feature type="domain" description="PPM-type phosphatase" evidence="4">
    <location>
        <begin position="220"/>
        <end position="439"/>
    </location>
</feature>
<evidence type="ECO:0000259" key="4">
    <source>
        <dbReference type="SMART" id="SM00331"/>
    </source>
</evidence>
<reference evidence="5 6" key="1">
    <citation type="submission" date="2017-09" db="EMBL/GenBank/DDBJ databases">
        <authorList>
            <person name="Lee N."/>
            <person name="Cho B.-K."/>
        </authorList>
    </citation>
    <scope>NUCLEOTIDE SEQUENCE [LARGE SCALE GENOMIC DNA]</scope>
    <source>
        <strain evidence="5 6">ATCC 39115</strain>
    </source>
</reference>
<feature type="region of interest" description="Disordered" evidence="2">
    <location>
        <begin position="26"/>
        <end position="82"/>
    </location>
</feature>
<evidence type="ECO:0000313" key="5">
    <source>
        <dbReference type="EMBL" id="QEU89069.1"/>
    </source>
</evidence>
<feature type="compositionally biased region" description="Polar residues" evidence="2">
    <location>
        <begin position="71"/>
        <end position="80"/>
    </location>
</feature>
<feature type="transmembrane region" description="Helical" evidence="3">
    <location>
        <begin position="121"/>
        <end position="154"/>
    </location>
</feature>
<sequence>MAARIFSPGLSSGCRRNVGRPLPDALVDHDGPLVPAPVPRASRDHRLGRPRTPEAAQRSPRSGIHRRLETGSVQDGSRTTGMERYRHKRAPGRMRWFRYLPAVVLLAAVVVDLAWPEFNTFPLLAAVSVIAAPMLSLTWTIASGAAACLVGGLLSLRENQAVLTRPVLTQTATLAVLTVVAAFLNRMFAREREQLRTSRQVAEAVQRAVLPAMPDRVRGLAVATRYQAAQEEALIGGDLYAVHDTPHGLRMMIGDVRGKGMQAVTLVNTLLGSFHAAALQLPDLPGIVRSVEVQLQDVKNRQADAPYEDFVTAVLVEIPPDPCVLRVANRGHPAPLMVHEGKVTALEPREPSLPLGLGDLAGPDVPVDEFAWPPGATLVMFTDGIIEARDRNGVFFDPVPPLTVPLPADPGAVLDTMLAALSRHTEELEDDAAALAVTHVPAGGERDGGTRPR</sequence>
<feature type="transmembrane region" description="Helical" evidence="3">
    <location>
        <begin position="96"/>
        <end position="115"/>
    </location>
</feature>
<accession>A0ABX6AMF4</accession>
<dbReference type="Gene3D" id="3.60.40.10">
    <property type="entry name" value="PPM-type phosphatase domain"/>
    <property type="match status" value="1"/>
</dbReference>
<dbReference type="Pfam" id="PF07228">
    <property type="entry name" value="SpoIIE"/>
    <property type="match status" value="1"/>
</dbReference>
<protein>
    <submittedName>
        <fullName evidence="5">Serine/threonine-protein phosphatase</fullName>
    </submittedName>
</protein>
<evidence type="ECO:0000256" key="3">
    <source>
        <dbReference type="SAM" id="Phobius"/>
    </source>
</evidence>
<dbReference type="InterPro" id="IPR036457">
    <property type="entry name" value="PPM-type-like_dom_sf"/>
</dbReference>
<keyword evidence="3" id="KW-0472">Membrane</keyword>
<dbReference type="PANTHER" id="PTHR43156">
    <property type="entry name" value="STAGE II SPORULATION PROTEIN E-RELATED"/>
    <property type="match status" value="1"/>
</dbReference>
<gene>
    <name evidence="5" type="ORF">CP969_03610</name>
</gene>
<dbReference type="Proteomes" id="UP000327143">
    <property type="component" value="Chromosome"/>
</dbReference>
<dbReference type="EMBL" id="CP023700">
    <property type="protein sequence ID" value="QEU89069.1"/>
    <property type="molecule type" value="Genomic_DNA"/>
</dbReference>
<evidence type="ECO:0000256" key="1">
    <source>
        <dbReference type="ARBA" id="ARBA00022801"/>
    </source>
</evidence>
<dbReference type="SMART" id="SM00331">
    <property type="entry name" value="PP2C_SIG"/>
    <property type="match status" value="1"/>
</dbReference>
<organism evidence="5 6">
    <name type="scientific">Streptomyces viridosporus T7A</name>
    <dbReference type="NCBI Taxonomy" id="665577"/>
    <lineage>
        <taxon>Bacteria</taxon>
        <taxon>Bacillati</taxon>
        <taxon>Actinomycetota</taxon>
        <taxon>Actinomycetes</taxon>
        <taxon>Kitasatosporales</taxon>
        <taxon>Streptomycetaceae</taxon>
        <taxon>Streptomyces</taxon>
    </lineage>
</organism>
<feature type="transmembrane region" description="Helical" evidence="3">
    <location>
        <begin position="166"/>
        <end position="184"/>
    </location>
</feature>
<proteinExistence type="predicted"/>
<keyword evidence="6" id="KW-1185">Reference proteome</keyword>
<name>A0ABX6AMF4_STRVD</name>
<keyword evidence="3" id="KW-0812">Transmembrane</keyword>
<dbReference type="InterPro" id="IPR052016">
    <property type="entry name" value="Bact_Sigma-Reg"/>
</dbReference>